<protein>
    <submittedName>
        <fullName evidence="1">Uncharacterized protein</fullName>
    </submittedName>
</protein>
<dbReference type="EMBL" id="KV722510">
    <property type="protein sequence ID" value="OCH86822.1"/>
    <property type="molecule type" value="Genomic_DNA"/>
</dbReference>
<sequence length="94" mass="10878">MSKTTRPSSISELAALTLKEVQWNPEKGFKHWVLVADKAGSTGRKCLAERDYERAFVEYGKASIIVLKKLPTHPDYERYLTTEQRRNMRLVSHI</sequence>
<keyword evidence="2" id="KW-1185">Reference proteome</keyword>
<evidence type="ECO:0000313" key="1">
    <source>
        <dbReference type="EMBL" id="OCH86822.1"/>
    </source>
</evidence>
<reference evidence="1 2" key="1">
    <citation type="submission" date="2016-07" db="EMBL/GenBank/DDBJ databases">
        <title>Draft genome of the white-rot fungus Obba rivulosa 3A-2.</title>
        <authorList>
            <consortium name="DOE Joint Genome Institute"/>
            <person name="Miettinen O."/>
            <person name="Riley R."/>
            <person name="Acob R."/>
            <person name="Barry K."/>
            <person name="Cullen D."/>
            <person name="De Vries R."/>
            <person name="Hainaut M."/>
            <person name="Hatakka A."/>
            <person name="Henrissat B."/>
            <person name="Hilden K."/>
            <person name="Kuo R."/>
            <person name="Labutti K."/>
            <person name="Lipzen A."/>
            <person name="Makela M.R."/>
            <person name="Sandor L."/>
            <person name="Spatafora J.W."/>
            <person name="Grigoriev I.V."/>
            <person name="Hibbett D.S."/>
        </authorList>
    </citation>
    <scope>NUCLEOTIDE SEQUENCE [LARGE SCALE GENOMIC DNA]</scope>
    <source>
        <strain evidence="1 2">3A-2</strain>
    </source>
</reference>
<proteinExistence type="predicted"/>
<gene>
    <name evidence="1" type="ORF">OBBRIDRAFT_737262</name>
</gene>
<dbReference type="AlphaFoldDB" id="A0A8E2ARI8"/>
<dbReference type="Proteomes" id="UP000250043">
    <property type="component" value="Unassembled WGS sequence"/>
</dbReference>
<accession>A0A8E2ARI8</accession>
<dbReference type="Gene3D" id="1.20.58.80">
    <property type="entry name" value="Phosphotransferase system, lactose/cellobiose-type IIA subunit"/>
    <property type="match status" value="1"/>
</dbReference>
<organism evidence="1 2">
    <name type="scientific">Obba rivulosa</name>
    <dbReference type="NCBI Taxonomy" id="1052685"/>
    <lineage>
        <taxon>Eukaryota</taxon>
        <taxon>Fungi</taxon>
        <taxon>Dikarya</taxon>
        <taxon>Basidiomycota</taxon>
        <taxon>Agaricomycotina</taxon>
        <taxon>Agaricomycetes</taxon>
        <taxon>Polyporales</taxon>
        <taxon>Gelatoporiaceae</taxon>
        <taxon>Obba</taxon>
    </lineage>
</organism>
<evidence type="ECO:0000313" key="2">
    <source>
        <dbReference type="Proteomes" id="UP000250043"/>
    </source>
</evidence>
<name>A0A8E2ARI8_9APHY</name>
<dbReference type="OrthoDB" id="2965483at2759"/>